<gene>
    <name evidence="1" type="ORF">HAX54_011366</name>
</gene>
<dbReference type="Proteomes" id="UP000823775">
    <property type="component" value="Unassembled WGS sequence"/>
</dbReference>
<reference evidence="1 2" key="1">
    <citation type="journal article" date="2021" name="BMC Genomics">
        <title>Datura genome reveals duplications of psychoactive alkaloid biosynthetic genes and high mutation rate following tissue culture.</title>
        <authorList>
            <person name="Rajewski A."/>
            <person name="Carter-House D."/>
            <person name="Stajich J."/>
            <person name="Litt A."/>
        </authorList>
    </citation>
    <scope>NUCLEOTIDE SEQUENCE [LARGE SCALE GENOMIC DNA]</scope>
    <source>
        <strain evidence="1">AR-01</strain>
    </source>
</reference>
<keyword evidence="2" id="KW-1185">Reference proteome</keyword>
<comment type="caution">
    <text evidence="1">The sequence shown here is derived from an EMBL/GenBank/DDBJ whole genome shotgun (WGS) entry which is preliminary data.</text>
</comment>
<evidence type="ECO:0000313" key="1">
    <source>
        <dbReference type="EMBL" id="MCD7471082.1"/>
    </source>
</evidence>
<sequence>MDQQSAKGTMVTREESRSIGNEKIADEWSIIIHQGSSSNSREISENERRWLCSFEKIRGCIDSSQKPKIQMVPEMHREIESNIKCYKPLVASIGPFHHGKSKLEHMEKYKKQLAVQFADQNSTKERPEGVLPWLPTVSVSIDELYRSVKNIVPNVRECYADELIKDYSEEEFAQMMFLDGCFILQYIHCIVTGNYKELQMKSHDIAFIRRDLFLLENQIPFEVLQVLMSCKFKNNVGMEMIKMFISSAHTKPPQRQGFIQSIKDFFLDFFGGVISSVETKQGKGPHPESYTCTQKVMNFLGKICNGEGPSLTKQESTKNRLPAHLLDLLKTHLIDTKAFSKGGCYLRGEWCSYRSAMELRRAGIRFRPGKSRRLSDIKFNSFHCSAVLTLPPITIDDSTKSEFLNLVAYEACPDTPDDFGITSYLSFMDSLIDHAEDVKELRSQGILLNFLGSDQEVADLFNEIARDLVPNPHAFVDVKDKIEEHYNDKGKIWIAEWKNTHFNTPWTVFAFIAALFVICLQVSDTILAGLQAHSALHPNPTPCQHC</sequence>
<evidence type="ECO:0000313" key="2">
    <source>
        <dbReference type="Proteomes" id="UP000823775"/>
    </source>
</evidence>
<proteinExistence type="predicted"/>
<organism evidence="1 2">
    <name type="scientific">Datura stramonium</name>
    <name type="common">Jimsonweed</name>
    <name type="synonym">Common thornapple</name>
    <dbReference type="NCBI Taxonomy" id="4076"/>
    <lineage>
        <taxon>Eukaryota</taxon>
        <taxon>Viridiplantae</taxon>
        <taxon>Streptophyta</taxon>
        <taxon>Embryophyta</taxon>
        <taxon>Tracheophyta</taxon>
        <taxon>Spermatophyta</taxon>
        <taxon>Magnoliopsida</taxon>
        <taxon>eudicotyledons</taxon>
        <taxon>Gunneridae</taxon>
        <taxon>Pentapetalae</taxon>
        <taxon>asterids</taxon>
        <taxon>lamiids</taxon>
        <taxon>Solanales</taxon>
        <taxon>Solanaceae</taxon>
        <taxon>Solanoideae</taxon>
        <taxon>Datureae</taxon>
        <taxon>Datura</taxon>
    </lineage>
</organism>
<name>A0ABS8THV3_DATST</name>
<dbReference type="Pfam" id="PF03140">
    <property type="entry name" value="DUF247"/>
    <property type="match status" value="1"/>
</dbReference>
<dbReference type="PANTHER" id="PTHR31549">
    <property type="entry name" value="PROTEIN, PUTATIVE (DUF247)-RELATED-RELATED"/>
    <property type="match status" value="1"/>
</dbReference>
<accession>A0ABS8THV3</accession>
<dbReference type="InterPro" id="IPR004158">
    <property type="entry name" value="DUF247_pln"/>
</dbReference>
<dbReference type="PANTHER" id="PTHR31549:SF149">
    <property type="entry name" value="ISOPRENOID SYNTHASE DOMAIN-CONTAINING PROTEIN"/>
    <property type="match status" value="1"/>
</dbReference>
<protein>
    <submittedName>
        <fullName evidence="1">Uncharacterized protein</fullName>
    </submittedName>
</protein>
<dbReference type="EMBL" id="JACEIK010001643">
    <property type="protein sequence ID" value="MCD7471082.1"/>
    <property type="molecule type" value="Genomic_DNA"/>
</dbReference>